<dbReference type="PANTHER" id="PTHR43280:SF2">
    <property type="entry name" value="HTH-TYPE TRANSCRIPTIONAL REGULATOR EXSA"/>
    <property type="match status" value="1"/>
</dbReference>
<dbReference type="SUPFAM" id="SSF46689">
    <property type="entry name" value="Homeodomain-like"/>
    <property type="match status" value="2"/>
</dbReference>
<dbReference type="PRINTS" id="PR00032">
    <property type="entry name" value="HTHARAC"/>
</dbReference>
<dbReference type="AlphaFoldDB" id="A0A645J3Y1"/>
<evidence type="ECO:0000313" key="5">
    <source>
        <dbReference type="EMBL" id="MPN57830.1"/>
    </source>
</evidence>
<feature type="domain" description="HTH araC/xylS-type" evidence="4">
    <location>
        <begin position="51"/>
        <end position="149"/>
    </location>
</feature>
<evidence type="ECO:0000259" key="4">
    <source>
        <dbReference type="PROSITE" id="PS01124"/>
    </source>
</evidence>
<keyword evidence="3" id="KW-0804">Transcription</keyword>
<evidence type="ECO:0000256" key="1">
    <source>
        <dbReference type="ARBA" id="ARBA00023015"/>
    </source>
</evidence>
<organism evidence="5">
    <name type="scientific">bioreactor metagenome</name>
    <dbReference type="NCBI Taxonomy" id="1076179"/>
    <lineage>
        <taxon>unclassified sequences</taxon>
        <taxon>metagenomes</taxon>
        <taxon>ecological metagenomes</taxon>
    </lineage>
</organism>
<keyword evidence="1" id="KW-0805">Transcription regulation</keyword>
<gene>
    <name evidence="5" type="primary">rhaS_146</name>
    <name evidence="5" type="ORF">SDC9_205524</name>
</gene>
<keyword evidence="2" id="KW-0238">DNA-binding</keyword>
<dbReference type="GO" id="GO:0043565">
    <property type="term" value="F:sequence-specific DNA binding"/>
    <property type="evidence" value="ECO:0007669"/>
    <property type="project" value="InterPro"/>
</dbReference>
<comment type="caution">
    <text evidence="5">The sequence shown here is derived from an EMBL/GenBank/DDBJ whole genome shotgun (WGS) entry which is preliminary data.</text>
</comment>
<dbReference type="InterPro" id="IPR020449">
    <property type="entry name" value="Tscrpt_reg_AraC-type_HTH"/>
</dbReference>
<proteinExistence type="predicted"/>
<reference evidence="5" key="1">
    <citation type="submission" date="2019-08" db="EMBL/GenBank/DDBJ databases">
        <authorList>
            <person name="Kucharzyk K."/>
            <person name="Murdoch R.W."/>
            <person name="Higgins S."/>
            <person name="Loffler F."/>
        </authorList>
    </citation>
    <scope>NUCLEOTIDE SEQUENCE</scope>
</reference>
<protein>
    <submittedName>
        <fullName evidence="5">HTH-type transcriptional activator RhaS</fullName>
    </submittedName>
</protein>
<dbReference type="InterPro" id="IPR018060">
    <property type="entry name" value="HTH_AraC"/>
</dbReference>
<dbReference type="Gene3D" id="1.10.10.60">
    <property type="entry name" value="Homeodomain-like"/>
    <property type="match status" value="2"/>
</dbReference>
<dbReference type="PANTHER" id="PTHR43280">
    <property type="entry name" value="ARAC-FAMILY TRANSCRIPTIONAL REGULATOR"/>
    <property type="match status" value="1"/>
</dbReference>
<dbReference type="SMART" id="SM00342">
    <property type="entry name" value="HTH_ARAC"/>
    <property type="match status" value="1"/>
</dbReference>
<accession>A0A645J3Y1</accession>
<dbReference type="GO" id="GO:0003700">
    <property type="term" value="F:DNA-binding transcription factor activity"/>
    <property type="evidence" value="ECO:0007669"/>
    <property type="project" value="InterPro"/>
</dbReference>
<dbReference type="Pfam" id="PF12833">
    <property type="entry name" value="HTH_18"/>
    <property type="match status" value="1"/>
</dbReference>
<dbReference type="PROSITE" id="PS01124">
    <property type="entry name" value="HTH_ARAC_FAMILY_2"/>
    <property type="match status" value="1"/>
</dbReference>
<dbReference type="EMBL" id="VSSQ01129863">
    <property type="protein sequence ID" value="MPN57830.1"/>
    <property type="molecule type" value="Genomic_DNA"/>
</dbReference>
<evidence type="ECO:0000256" key="2">
    <source>
        <dbReference type="ARBA" id="ARBA00023125"/>
    </source>
</evidence>
<sequence>MYGMLYETAERALGYEVVCDQLLSIAVIQLLRFTRCSLAILGSGGLPAQCSMVQQYISNHFKEDLNLDQLANQCGLNKFYLVHSFKKATGTTPINYLNQVRLQEAEKLLRTTDLPVSKIAQDVGFSSQNGFSQSFCRFKGVSPIHYRQAQRVAKTTT</sequence>
<name>A0A645J3Y1_9ZZZZ</name>
<evidence type="ECO:0000256" key="3">
    <source>
        <dbReference type="ARBA" id="ARBA00023163"/>
    </source>
</evidence>
<dbReference type="InterPro" id="IPR009057">
    <property type="entry name" value="Homeodomain-like_sf"/>
</dbReference>